<dbReference type="GO" id="GO:0016020">
    <property type="term" value="C:membrane"/>
    <property type="evidence" value="ECO:0007669"/>
    <property type="project" value="UniProtKB-SubCell"/>
</dbReference>
<feature type="transmembrane region" description="Helical" evidence="10">
    <location>
        <begin position="176"/>
        <end position="194"/>
    </location>
</feature>
<evidence type="ECO:0000256" key="2">
    <source>
        <dbReference type="ARBA" id="ARBA00022448"/>
    </source>
</evidence>
<feature type="transmembrane region" description="Helical" evidence="10">
    <location>
        <begin position="92"/>
        <end position="112"/>
    </location>
</feature>
<reference evidence="11" key="3">
    <citation type="submission" date="2025-09" db="UniProtKB">
        <authorList>
            <consortium name="Ensembl"/>
        </authorList>
    </citation>
    <scope>IDENTIFICATION</scope>
</reference>
<dbReference type="eggNOG" id="KOG3211">
    <property type="taxonomic scope" value="Eukaryota"/>
</dbReference>
<evidence type="ECO:0000256" key="8">
    <source>
        <dbReference type="ARBA" id="ARBA00054724"/>
    </source>
</evidence>
<dbReference type="FunFam" id="1.20.1280.290:FF:000006">
    <property type="entry name" value="mannose-P-dolichol utilization defect 1 protein"/>
    <property type="match status" value="1"/>
</dbReference>
<dbReference type="Proteomes" id="UP000007875">
    <property type="component" value="Unassembled WGS sequence"/>
</dbReference>
<dbReference type="PANTHER" id="PTHR12226">
    <property type="entry name" value="MANNOSE-P-DOLICHOL UTILIZATION DEFECT 1 LEC35 -RELATED"/>
    <property type="match status" value="1"/>
</dbReference>
<sequence length="235" mass="25778">MFKQVMNVFMTDHCYNNFVLDFNFLDGPCLTALISKLLGYSIVAGSVLVKLPQIIKIISAKSSVGLSFTSLLLEIYAVTTFLAYSLAKDFPFSTWGDAFFLMLQNIFMGAAIQHYNGKTGTGAAFVLMYMTVLFVLLSGFIPLSVLSALQASQMPAVVISKLIQALDNFKNGPTGQLSAVTVFLIFLGSIARIFTSIQETGDKLVVVNYIVSSVSNGIIAFQIVWYWNVIKAKKE</sequence>
<evidence type="ECO:0000256" key="7">
    <source>
        <dbReference type="ARBA" id="ARBA00038475"/>
    </source>
</evidence>
<evidence type="ECO:0000256" key="9">
    <source>
        <dbReference type="PIRNR" id="PIRNR023381"/>
    </source>
</evidence>
<evidence type="ECO:0000256" key="4">
    <source>
        <dbReference type="ARBA" id="ARBA00022737"/>
    </source>
</evidence>
<feature type="transmembrane region" description="Helical" evidence="10">
    <location>
        <begin position="124"/>
        <end position="145"/>
    </location>
</feature>
<reference evidence="11" key="2">
    <citation type="submission" date="2025-08" db="UniProtKB">
        <authorList>
            <consortium name="Ensembl"/>
        </authorList>
    </citation>
    <scope>IDENTIFICATION</scope>
</reference>
<proteinExistence type="inferred from homology"/>
<dbReference type="Gene3D" id="1.20.1280.290">
    <property type="match status" value="2"/>
</dbReference>
<dbReference type="InParanoid" id="H2Y6B6"/>
<feature type="transmembrane region" description="Helical" evidence="10">
    <location>
        <begin position="30"/>
        <end position="51"/>
    </location>
</feature>
<comment type="function">
    <text evidence="8">Required for normal utilization of mannose-dolichol phosphate (Dol-P-Man) in the synthesis of N-linked and O-linked oligosaccharides and GPI anchors.</text>
</comment>
<dbReference type="GO" id="GO:0009312">
    <property type="term" value="P:oligosaccharide biosynthetic process"/>
    <property type="evidence" value="ECO:0007669"/>
    <property type="project" value="TreeGrafter"/>
</dbReference>
<keyword evidence="12" id="KW-1185">Reference proteome</keyword>
<dbReference type="GeneTree" id="ENSGT00940000153916"/>
<comment type="subcellular location">
    <subcellularLocation>
        <location evidence="1 9">Membrane</location>
        <topology evidence="1 9">Multi-pass membrane protein</topology>
    </subcellularLocation>
</comment>
<evidence type="ECO:0000256" key="10">
    <source>
        <dbReference type="SAM" id="Phobius"/>
    </source>
</evidence>
<dbReference type="FunFam" id="1.20.1280.290:FF:000031">
    <property type="entry name" value="Mannose-P-dolichol utilization defect 1"/>
    <property type="match status" value="1"/>
</dbReference>
<evidence type="ECO:0000313" key="12">
    <source>
        <dbReference type="Proteomes" id="UP000007875"/>
    </source>
</evidence>
<dbReference type="PIRSF" id="PIRSF023381">
    <property type="entry name" value="MannP-dilichol_defect-1p"/>
    <property type="match status" value="1"/>
</dbReference>
<keyword evidence="2" id="KW-0813">Transport</keyword>
<dbReference type="InterPro" id="IPR016817">
    <property type="entry name" value="MannP-dilichol_defect-1"/>
</dbReference>
<feature type="transmembrane region" description="Helical" evidence="10">
    <location>
        <begin position="63"/>
        <end position="86"/>
    </location>
</feature>
<dbReference type="InterPro" id="IPR006603">
    <property type="entry name" value="PQ-loop_rpt"/>
</dbReference>
<dbReference type="STRING" id="51511.ENSCSAVP00000000864"/>
<keyword evidence="5 9" id="KW-1133">Transmembrane helix</keyword>
<organism evidence="11 12">
    <name type="scientific">Ciona savignyi</name>
    <name type="common">Pacific transparent sea squirt</name>
    <dbReference type="NCBI Taxonomy" id="51511"/>
    <lineage>
        <taxon>Eukaryota</taxon>
        <taxon>Metazoa</taxon>
        <taxon>Chordata</taxon>
        <taxon>Tunicata</taxon>
        <taxon>Ascidiacea</taxon>
        <taxon>Phlebobranchia</taxon>
        <taxon>Cionidae</taxon>
        <taxon>Ciona</taxon>
    </lineage>
</organism>
<evidence type="ECO:0000256" key="1">
    <source>
        <dbReference type="ARBA" id="ARBA00004141"/>
    </source>
</evidence>
<dbReference type="OMA" id="LQVLYYW"/>
<accession>H2Y6B6</accession>
<feature type="transmembrane region" description="Helical" evidence="10">
    <location>
        <begin position="206"/>
        <end position="227"/>
    </location>
</feature>
<dbReference type="HOGENOM" id="CLU_053568_2_0_1"/>
<evidence type="ECO:0000256" key="5">
    <source>
        <dbReference type="ARBA" id="ARBA00022989"/>
    </source>
</evidence>
<dbReference type="PANTHER" id="PTHR12226:SF2">
    <property type="entry name" value="MANNOSE-P-DOLICHOL UTILIZATION DEFECT 1 PROTEIN"/>
    <property type="match status" value="1"/>
</dbReference>
<evidence type="ECO:0000256" key="3">
    <source>
        <dbReference type="ARBA" id="ARBA00022692"/>
    </source>
</evidence>
<dbReference type="Pfam" id="PF04193">
    <property type="entry name" value="PQ-loop"/>
    <property type="match status" value="2"/>
</dbReference>
<keyword evidence="3 9" id="KW-0812">Transmembrane</keyword>
<dbReference type="AlphaFoldDB" id="H2Y6B6"/>
<dbReference type="SMART" id="SM00679">
    <property type="entry name" value="CTNS"/>
    <property type="match status" value="2"/>
</dbReference>
<evidence type="ECO:0000256" key="6">
    <source>
        <dbReference type="ARBA" id="ARBA00023136"/>
    </source>
</evidence>
<evidence type="ECO:0000313" key="11">
    <source>
        <dbReference type="Ensembl" id="ENSCSAVP00000000864.1"/>
    </source>
</evidence>
<name>H2Y6B6_CIOSA</name>
<keyword evidence="6 9" id="KW-0472">Membrane</keyword>
<reference evidence="12" key="1">
    <citation type="submission" date="2003-08" db="EMBL/GenBank/DDBJ databases">
        <authorList>
            <person name="Birren B."/>
            <person name="Nusbaum C."/>
            <person name="Abebe A."/>
            <person name="Abouelleil A."/>
            <person name="Adekoya E."/>
            <person name="Ait-zahra M."/>
            <person name="Allen N."/>
            <person name="Allen T."/>
            <person name="An P."/>
            <person name="Anderson M."/>
            <person name="Anderson S."/>
            <person name="Arachchi H."/>
            <person name="Armbruster J."/>
            <person name="Bachantsang P."/>
            <person name="Baldwin J."/>
            <person name="Barry A."/>
            <person name="Bayul T."/>
            <person name="Blitshsteyn B."/>
            <person name="Bloom T."/>
            <person name="Blye J."/>
            <person name="Boguslavskiy L."/>
            <person name="Borowsky M."/>
            <person name="Boukhgalter B."/>
            <person name="Brunache A."/>
            <person name="Butler J."/>
            <person name="Calixte N."/>
            <person name="Calvo S."/>
            <person name="Camarata J."/>
            <person name="Campo K."/>
            <person name="Chang J."/>
            <person name="Cheshatsang Y."/>
            <person name="Citroen M."/>
            <person name="Collymore A."/>
            <person name="Considine T."/>
            <person name="Cook A."/>
            <person name="Cooke P."/>
            <person name="Corum B."/>
            <person name="Cuomo C."/>
            <person name="David R."/>
            <person name="Dawoe T."/>
            <person name="Degray S."/>
            <person name="Dodge S."/>
            <person name="Dooley K."/>
            <person name="Dorje P."/>
            <person name="Dorjee K."/>
            <person name="Dorris L."/>
            <person name="Duffey N."/>
            <person name="Dupes A."/>
            <person name="Elkins T."/>
            <person name="Engels R."/>
            <person name="Erickson J."/>
            <person name="Farina A."/>
            <person name="Faro S."/>
            <person name="Ferreira P."/>
            <person name="Fischer H."/>
            <person name="Fitzgerald M."/>
            <person name="Foley K."/>
            <person name="Gage D."/>
            <person name="Galagan J."/>
            <person name="Gearin G."/>
            <person name="Gnerre S."/>
            <person name="Gnirke A."/>
            <person name="Goyette A."/>
            <person name="Graham J."/>
            <person name="Grandbois E."/>
            <person name="Gyaltsen K."/>
            <person name="Hafez N."/>
            <person name="Hagopian D."/>
            <person name="Hagos B."/>
            <person name="Hall J."/>
            <person name="Hatcher B."/>
            <person name="Heller A."/>
            <person name="Higgins H."/>
            <person name="Honan T."/>
            <person name="Horn A."/>
            <person name="Houde N."/>
            <person name="Hughes L."/>
            <person name="Hulme W."/>
            <person name="Husby E."/>
            <person name="Iliev I."/>
            <person name="Jaffe D."/>
            <person name="Jones C."/>
            <person name="Kamal M."/>
            <person name="Kamat A."/>
            <person name="Kamvysselis M."/>
            <person name="Karlsson E."/>
            <person name="Kells C."/>
            <person name="Kieu A."/>
            <person name="Kisner P."/>
            <person name="Kodira C."/>
            <person name="Kulbokas E."/>
            <person name="Labutti K."/>
            <person name="Lama D."/>
            <person name="Landers T."/>
            <person name="Leger J."/>
            <person name="Levine S."/>
            <person name="Lewis D."/>
            <person name="Lewis T."/>
            <person name="Lindblad-toh K."/>
            <person name="Liu X."/>
            <person name="Lokyitsang T."/>
            <person name="Lokyitsang Y."/>
            <person name="Lucien O."/>
            <person name="Lui A."/>
            <person name="Ma L.J."/>
            <person name="Mabbitt R."/>
            <person name="Macdonald J."/>
            <person name="Maclean C."/>
            <person name="Major J."/>
            <person name="Manning J."/>
            <person name="Marabella R."/>
            <person name="Maru K."/>
            <person name="Matthews C."/>
            <person name="Mauceli E."/>
            <person name="Mccarthy M."/>
            <person name="Mcdonough S."/>
            <person name="Mcghee T."/>
            <person name="Meldrim J."/>
            <person name="Meneus L."/>
            <person name="Mesirov J."/>
            <person name="Mihalev A."/>
            <person name="Mihova T."/>
            <person name="Mikkelsen T."/>
            <person name="Mlenga V."/>
            <person name="Moru K."/>
            <person name="Mozes J."/>
            <person name="Mulrain L."/>
            <person name="Munson G."/>
            <person name="Naylor J."/>
            <person name="Newes C."/>
            <person name="Nguyen C."/>
            <person name="Nguyen N."/>
            <person name="Nguyen T."/>
            <person name="Nicol R."/>
            <person name="Nielsen C."/>
            <person name="Nizzari M."/>
            <person name="Norbu C."/>
            <person name="Norbu N."/>
            <person name="O'donnell P."/>
            <person name="Okoawo O."/>
            <person name="O'leary S."/>
            <person name="Omotosho B."/>
            <person name="O'neill K."/>
            <person name="Osman S."/>
            <person name="Parker S."/>
            <person name="Perrin D."/>
            <person name="Phunkhang P."/>
            <person name="Piqani B."/>
            <person name="Purcell S."/>
            <person name="Rachupka T."/>
            <person name="Ramasamy U."/>
            <person name="Rameau R."/>
            <person name="Ray V."/>
            <person name="Raymond C."/>
            <person name="Retta R."/>
            <person name="Richardson S."/>
            <person name="Rise C."/>
            <person name="Rodriguez J."/>
            <person name="Rogers J."/>
            <person name="Rogov P."/>
            <person name="Rutman M."/>
            <person name="Schupbach R."/>
            <person name="Seaman C."/>
            <person name="Settipalli S."/>
            <person name="Sharpe T."/>
            <person name="Sheridan J."/>
            <person name="Sherpa N."/>
            <person name="Shi J."/>
            <person name="Smirnov S."/>
            <person name="Smith C."/>
            <person name="Sougnez C."/>
            <person name="Spencer B."/>
            <person name="Stalker J."/>
            <person name="Stange-thomann N."/>
            <person name="Stavropoulos S."/>
            <person name="Stetson K."/>
            <person name="Stone C."/>
            <person name="Stone S."/>
            <person name="Stubbs M."/>
            <person name="Talamas J."/>
            <person name="Tchuinga P."/>
            <person name="Tenzing P."/>
            <person name="Tesfaye S."/>
            <person name="Theodore J."/>
            <person name="Thoulutsang Y."/>
            <person name="Topham K."/>
            <person name="Towey S."/>
            <person name="Tsamla T."/>
            <person name="Tsomo N."/>
            <person name="Vallee D."/>
            <person name="Vassiliev H."/>
            <person name="Venkataraman V."/>
            <person name="Vinson J."/>
            <person name="Vo A."/>
            <person name="Wade C."/>
            <person name="Wang S."/>
            <person name="Wangchuk T."/>
            <person name="Wangdi T."/>
            <person name="Whittaker C."/>
            <person name="Wilkinson J."/>
            <person name="Wu Y."/>
            <person name="Wyman D."/>
            <person name="Yadav S."/>
            <person name="Yang S."/>
            <person name="Yang X."/>
            <person name="Yeager S."/>
            <person name="Yee E."/>
            <person name="Young G."/>
            <person name="Zainoun J."/>
            <person name="Zembeck L."/>
            <person name="Zimmer A."/>
            <person name="Zody M."/>
            <person name="Lander E."/>
        </authorList>
    </citation>
    <scope>NUCLEOTIDE SEQUENCE [LARGE SCALE GENOMIC DNA]</scope>
</reference>
<keyword evidence="4" id="KW-0677">Repeat</keyword>
<protein>
    <recommendedName>
        <fullName evidence="9">Mannose-P-dolichol utilization defect 1 protein homolog</fullName>
    </recommendedName>
</protein>
<comment type="similarity">
    <text evidence="7 9">Belongs to the MPDU1 (TC 2.A.43.3) family.</text>
</comment>
<dbReference type="Ensembl" id="ENSCSAVT00000000873.1">
    <property type="protein sequence ID" value="ENSCSAVP00000000864.1"/>
    <property type="gene ID" value="ENSCSAVG00000000493.1"/>
</dbReference>